<evidence type="ECO:0000256" key="3">
    <source>
        <dbReference type="ARBA" id="ARBA00023125"/>
    </source>
</evidence>
<dbReference type="GO" id="GO:0032993">
    <property type="term" value="C:protein-DNA complex"/>
    <property type="evidence" value="ECO:0007669"/>
    <property type="project" value="TreeGrafter"/>
</dbReference>
<evidence type="ECO:0000256" key="1">
    <source>
        <dbReference type="ARBA" id="ARBA00009437"/>
    </source>
</evidence>
<comment type="similarity">
    <text evidence="1">Belongs to the LysR transcriptional regulatory family.</text>
</comment>
<evidence type="ECO:0000313" key="6">
    <source>
        <dbReference type="EMBL" id="PXV62281.1"/>
    </source>
</evidence>
<dbReference type="Proteomes" id="UP000248330">
    <property type="component" value="Unassembled WGS sequence"/>
</dbReference>
<keyword evidence="4" id="KW-0804">Transcription</keyword>
<dbReference type="Gene3D" id="3.40.190.10">
    <property type="entry name" value="Periplasmic binding protein-like II"/>
    <property type="match status" value="1"/>
</dbReference>
<dbReference type="GO" id="GO:0003700">
    <property type="term" value="F:DNA-binding transcription factor activity"/>
    <property type="evidence" value="ECO:0007669"/>
    <property type="project" value="TreeGrafter"/>
</dbReference>
<reference evidence="6 7" key="1">
    <citation type="submission" date="2018-04" db="EMBL/GenBank/DDBJ databases">
        <title>Genomic Encyclopedia of Type Strains, Phase IV (KMG-IV): sequencing the most valuable type-strain genomes for metagenomic binning, comparative biology and taxonomic classification.</title>
        <authorList>
            <person name="Goeker M."/>
        </authorList>
    </citation>
    <scope>NUCLEOTIDE SEQUENCE [LARGE SCALE GENOMIC DNA]</scope>
    <source>
        <strain evidence="6 7">DSM 104150</strain>
    </source>
</reference>
<dbReference type="SUPFAM" id="SSF53850">
    <property type="entry name" value="Periplasmic binding protein-like II"/>
    <property type="match status" value="1"/>
</dbReference>
<dbReference type="InterPro" id="IPR005119">
    <property type="entry name" value="LysR_subst-bd"/>
</dbReference>
<keyword evidence="7" id="KW-1185">Reference proteome</keyword>
<sequence length="123" mass="13622">MAKRSHLLAHREVPCGEVLKQPLICSQSTADEPWRMTVQRVFENALQEREQTVETFDVAMTLVAAGYGIAIAPAARLASYLRRGIAVRPLAGAPTIVMAYLLRRDASLSDTQARFARRARLVS</sequence>
<dbReference type="AlphaFoldDB" id="A0A318E3A1"/>
<dbReference type="PANTHER" id="PTHR30346">
    <property type="entry name" value="TRANSCRIPTIONAL DUAL REGULATOR HCAR-RELATED"/>
    <property type="match status" value="1"/>
</dbReference>
<protein>
    <submittedName>
        <fullName evidence="6">LysR substrate binding domain-containing protein</fullName>
    </submittedName>
</protein>
<proteinExistence type="inferred from homology"/>
<dbReference type="EMBL" id="QICN01000039">
    <property type="protein sequence ID" value="PXV62281.1"/>
    <property type="molecule type" value="Genomic_DNA"/>
</dbReference>
<dbReference type="GO" id="GO:0003677">
    <property type="term" value="F:DNA binding"/>
    <property type="evidence" value="ECO:0007669"/>
    <property type="project" value="UniProtKB-KW"/>
</dbReference>
<accession>A0A318E3A1</accession>
<feature type="domain" description="LysR substrate-binding" evidence="5">
    <location>
        <begin position="2"/>
        <end position="117"/>
    </location>
</feature>
<dbReference type="PANTHER" id="PTHR30346:SF0">
    <property type="entry name" value="HCA OPERON TRANSCRIPTIONAL ACTIVATOR HCAR"/>
    <property type="match status" value="1"/>
</dbReference>
<evidence type="ECO:0000313" key="7">
    <source>
        <dbReference type="Proteomes" id="UP000248330"/>
    </source>
</evidence>
<evidence type="ECO:0000256" key="2">
    <source>
        <dbReference type="ARBA" id="ARBA00023015"/>
    </source>
</evidence>
<evidence type="ECO:0000256" key="4">
    <source>
        <dbReference type="ARBA" id="ARBA00023163"/>
    </source>
</evidence>
<evidence type="ECO:0000259" key="5">
    <source>
        <dbReference type="Pfam" id="PF03466"/>
    </source>
</evidence>
<comment type="caution">
    <text evidence="6">The sequence shown here is derived from an EMBL/GenBank/DDBJ whole genome shotgun (WGS) entry which is preliminary data.</text>
</comment>
<keyword evidence="2" id="KW-0805">Transcription regulation</keyword>
<keyword evidence="3" id="KW-0238">DNA-binding</keyword>
<gene>
    <name evidence="6" type="ORF">C8D93_1392</name>
</gene>
<organism evidence="6 7">
    <name type="scientific">Sinimarinibacterium flocculans</name>
    <dbReference type="NCBI Taxonomy" id="985250"/>
    <lineage>
        <taxon>Bacteria</taxon>
        <taxon>Pseudomonadati</taxon>
        <taxon>Pseudomonadota</taxon>
        <taxon>Gammaproteobacteria</taxon>
        <taxon>Nevskiales</taxon>
        <taxon>Nevskiaceae</taxon>
        <taxon>Sinimarinibacterium</taxon>
    </lineage>
</organism>
<dbReference type="Pfam" id="PF03466">
    <property type="entry name" value="LysR_substrate"/>
    <property type="match status" value="1"/>
</dbReference>
<name>A0A318E3A1_9GAMM</name>